<dbReference type="Gene3D" id="3.40.50.2000">
    <property type="entry name" value="Glycogen Phosphorylase B"/>
    <property type="match status" value="2"/>
</dbReference>
<dbReference type="AlphaFoldDB" id="A0A437SW22"/>
<dbReference type="EMBL" id="RXIA01000007">
    <property type="protein sequence ID" value="RVU71124.1"/>
    <property type="molecule type" value="Genomic_DNA"/>
</dbReference>
<dbReference type="RefSeq" id="WP_103661268.1">
    <property type="nucleotide sequence ID" value="NZ_ML136876.1"/>
</dbReference>
<reference evidence="3 4" key="1">
    <citation type="submission" date="2018-12" db="EMBL/GenBank/DDBJ databases">
        <authorList>
            <person name="Meng J."/>
        </authorList>
    </citation>
    <scope>NUCLEOTIDE SEQUENCE [LARGE SCALE GENOMIC DNA]</scope>
    <source>
        <strain evidence="3 4">HT111-2</strain>
    </source>
</reference>
<evidence type="ECO:0000259" key="1">
    <source>
        <dbReference type="Pfam" id="PF00534"/>
    </source>
</evidence>
<keyword evidence="3" id="KW-0808">Transferase</keyword>
<proteinExistence type="predicted"/>
<dbReference type="InterPro" id="IPR028098">
    <property type="entry name" value="Glyco_trans_4-like_N"/>
</dbReference>
<gene>
    <name evidence="3" type="ORF">EJK17_03735</name>
</gene>
<organism evidence="3 4">
    <name type="scientific">Lactobacillus xujianguonis</name>
    <dbReference type="NCBI Taxonomy" id="2495899"/>
    <lineage>
        <taxon>Bacteria</taxon>
        <taxon>Bacillati</taxon>
        <taxon>Bacillota</taxon>
        <taxon>Bacilli</taxon>
        <taxon>Lactobacillales</taxon>
        <taxon>Lactobacillaceae</taxon>
        <taxon>Lactobacillus</taxon>
    </lineage>
</organism>
<dbReference type="PANTHER" id="PTHR45947">
    <property type="entry name" value="SULFOQUINOVOSYL TRANSFERASE SQD2"/>
    <property type="match status" value="1"/>
</dbReference>
<dbReference type="Proteomes" id="UP000288291">
    <property type="component" value="Unassembled WGS sequence"/>
</dbReference>
<sequence length="367" mass="41777">MRILVVIDDYFNQSNGLCISTQRFVHEFRQAGHEVRIVSCAINGQPDYPLPQLFVPFFNKIIAKEGYHLAVPKRAVLNRAVAWADIVAIETPFPVCWTAAKLARKAGKPVYGTFHLYPGNITESLHINYPIFNHFFMSFFKHISFRNCAALQCPTVKVKQQLEQAHFKQKLYVISNGIDEKFINNPHKEEIGQPFTILCIGRYSREKHQEVLFKALHLTKHAHELRVIFAGKGPLEKKYQRLAQALPNRPLLKFYTPAHLRSEMSQADLVVHCADVEIEGMACMEAFAAGCVPVIANAPLSSTASYALNKHNLFSAGDSSALAKQIDYWFEHPTELKQARQAYREFAQKLTVKHSARKALQMMQDLR</sequence>
<comment type="caution">
    <text evidence="3">The sequence shown here is derived from an EMBL/GenBank/DDBJ whole genome shotgun (WGS) entry which is preliminary data.</text>
</comment>
<feature type="domain" description="Glycosyl transferase family 1" evidence="1">
    <location>
        <begin position="188"/>
        <end position="343"/>
    </location>
</feature>
<keyword evidence="4" id="KW-1185">Reference proteome</keyword>
<evidence type="ECO:0000313" key="3">
    <source>
        <dbReference type="EMBL" id="RVU71124.1"/>
    </source>
</evidence>
<dbReference type="InterPro" id="IPR050194">
    <property type="entry name" value="Glycosyltransferase_grp1"/>
</dbReference>
<evidence type="ECO:0000259" key="2">
    <source>
        <dbReference type="Pfam" id="PF13439"/>
    </source>
</evidence>
<dbReference type="Pfam" id="PF13439">
    <property type="entry name" value="Glyco_transf_4"/>
    <property type="match status" value="1"/>
</dbReference>
<accession>A0A437SW22</accession>
<dbReference type="SUPFAM" id="SSF53756">
    <property type="entry name" value="UDP-Glycosyltransferase/glycogen phosphorylase"/>
    <property type="match status" value="1"/>
</dbReference>
<evidence type="ECO:0000313" key="4">
    <source>
        <dbReference type="Proteomes" id="UP000288291"/>
    </source>
</evidence>
<feature type="domain" description="Glycosyltransferase subfamily 4-like N-terminal" evidence="2">
    <location>
        <begin position="16"/>
        <end position="180"/>
    </location>
</feature>
<dbReference type="InterPro" id="IPR001296">
    <property type="entry name" value="Glyco_trans_1"/>
</dbReference>
<dbReference type="Pfam" id="PF00534">
    <property type="entry name" value="Glycos_transf_1"/>
    <property type="match status" value="1"/>
</dbReference>
<name>A0A437SW22_9LACO</name>
<protein>
    <submittedName>
        <fullName evidence="3">Glycosyltransferase</fullName>
    </submittedName>
</protein>
<dbReference type="PANTHER" id="PTHR45947:SF3">
    <property type="entry name" value="SULFOQUINOVOSYL TRANSFERASE SQD2"/>
    <property type="match status" value="1"/>
</dbReference>
<dbReference type="GO" id="GO:0016757">
    <property type="term" value="F:glycosyltransferase activity"/>
    <property type="evidence" value="ECO:0007669"/>
    <property type="project" value="InterPro"/>
</dbReference>